<dbReference type="AlphaFoldDB" id="A0A3M8FC09"/>
<name>A0A3M8FC09_9ACTN</name>
<keyword evidence="2" id="KW-0804">Transcription</keyword>
<feature type="region of interest" description="Disordered" evidence="3">
    <location>
        <begin position="77"/>
        <end position="115"/>
    </location>
</feature>
<dbReference type="RefSeq" id="WP_043473599.1">
    <property type="nucleotide sequence ID" value="NZ_CP134822.1"/>
</dbReference>
<feature type="region of interest" description="Disordered" evidence="3">
    <location>
        <begin position="189"/>
        <end position="259"/>
    </location>
</feature>
<evidence type="ECO:0000256" key="1">
    <source>
        <dbReference type="ARBA" id="ARBA00023015"/>
    </source>
</evidence>
<organism evidence="5 6">
    <name type="scientific">Streptomyces xinghaiensis</name>
    <dbReference type="NCBI Taxonomy" id="1038928"/>
    <lineage>
        <taxon>Bacteria</taxon>
        <taxon>Bacillati</taxon>
        <taxon>Actinomycetota</taxon>
        <taxon>Actinomycetes</taxon>
        <taxon>Kitasatosporales</taxon>
        <taxon>Streptomycetaceae</taxon>
        <taxon>Streptomyces</taxon>
    </lineage>
</organism>
<proteinExistence type="predicted"/>
<feature type="compositionally biased region" description="Polar residues" evidence="3">
    <location>
        <begin position="302"/>
        <end position="311"/>
    </location>
</feature>
<feature type="region of interest" description="Disordered" evidence="3">
    <location>
        <begin position="282"/>
        <end position="338"/>
    </location>
</feature>
<feature type="domain" description="Putative zinc-finger" evidence="4">
    <location>
        <begin position="16"/>
        <end position="45"/>
    </location>
</feature>
<keyword evidence="6" id="KW-1185">Reference proteome</keyword>
<sequence>MTGSGGASPAEQHLGDRLAALVDGELGHDMRERVLAHLATCCKCRAEADAQRRLKNVFAEAAPPPPSAGLLARLQSLPAGDGAPEGPDGPFGGPVSSPAERGPRPGRSAPGDWFTGGGAEAAVAVAGEARRSGFRVHEIARRPAPSVSALAPAVRPGPQQRSRRFAFAAAGAVSLAAFALGGALPLEAAVDGPRGRADTAGTADRPGTAGAGDVVAASVAAGDGSGRSGGATSVDLPQSAAPAGPATPTPTTHPEQALSRPAPLLPADAALSPLIRHLMNARLSDGLPGSPPGGPALSPSPTTLTGPSAPSRTPGPGNRVAPLAGGATATAFLPPAAR</sequence>
<evidence type="ECO:0000313" key="5">
    <source>
        <dbReference type="EMBL" id="RKM97111.1"/>
    </source>
</evidence>
<feature type="compositionally biased region" description="Low complexity" evidence="3">
    <location>
        <begin position="211"/>
        <end position="222"/>
    </location>
</feature>
<dbReference type="InterPro" id="IPR027383">
    <property type="entry name" value="Znf_put"/>
</dbReference>
<gene>
    <name evidence="5" type="ORF">SFRA_007615</name>
</gene>
<dbReference type="Gene3D" id="1.10.10.1320">
    <property type="entry name" value="Anti-sigma factor, zinc-finger domain"/>
    <property type="match status" value="1"/>
</dbReference>
<dbReference type="InterPro" id="IPR041916">
    <property type="entry name" value="Anti_sigma_zinc_sf"/>
</dbReference>
<dbReference type="OrthoDB" id="3743969at2"/>
<dbReference type="EMBL" id="JNAD02000003">
    <property type="protein sequence ID" value="RKM97111.1"/>
    <property type="molecule type" value="Genomic_DNA"/>
</dbReference>
<accession>A0A3M8FC09</accession>
<comment type="caution">
    <text evidence="5">The sequence shown here is derived from an EMBL/GenBank/DDBJ whole genome shotgun (WGS) entry which is preliminary data.</text>
</comment>
<evidence type="ECO:0000259" key="4">
    <source>
        <dbReference type="Pfam" id="PF13490"/>
    </source>
</evidence>
<feature type="compositionally biased region" description="Low complexity" evidence="3">
    <location>
        <begin position="240"/>
        <end position="259"/>
    </location>
</feature>
<reference evidence="5 6" key="1">
    <citation type="journal article" date="2014" name="Genome Announc.">
        <title>Draft Genome Sequence of Streptomyces fradiae ATCC 19609, a Strain Highly Sensitive to Antibiotics.</title>
        <authorList>
            <person name="Bekker O.B."/>
            <person name="Klimina K.M."/>
            <person name="Vatlin A.A."/>
            <person name="Zakharevich N.V."/>
            <person name="Kasianov A.S."/>
            <person name="Danilenko V.N."/>
        </authorList>
    </citation>
    <scope>NUCLEOTIDE SEQUENCE [LARGE SCALE GENOMIC DNA]</scope>
    <source>
        <strain evidence="5 6">ATCC 19609</strain>
    </source>
</reference>
<evidence type="ECO:0000313" key="6">
    <source>
        <dbReference type="Proteomes" id="UP000028058"/>
    </source>
</evidence>
<evidence type="ECO:0000256" key="2">
    <source>
        <dbReference type="ARBA" id="ARBA00023163"/>
    </source>
</evidence>
<evidence type="ECO:0000256" key="3">
    <source>
        <dbReference type="SAM" id="MobiDB-lite"/>
    </source>
</evidence>
<dbReference type="Proteomes" id="UP000028058">
    <property type="component" value="Unassembled WGS sequence"/>
</dbReference>
<dbReference type="Pfam" id="PF13490">
    <property type="entry name" value="zf-HC2"/>
    <property type="match status" value="1"/>
</dbReference>
<feature type="compositionally biased region" description="Low complexity" evidence="3">
    <location>
        <begin position="78"/>
        <end position="88"/>
    </location>
</feature>
<keyword evidence="1" id="KW-0805">Transcription regulation</keyword>
<protein>
    <recommendedName>
        <fullName evidence="4">Putative zinc-finger domain-containing protein</fullName>
    </recommendedName>
</protein>